<evidence type="ECO:0000313" key="2">
    <source>
        <dbReference type="EMBL" id="WNO27353.1"/>
    </source>
</evidence>
<dbReference type="InterPro" id="IPR010093">
    <property type="entry name" value="SinI_DNA-bd"/>
</dbReference>
<sequence>MSTNKHETARLMRYRPAAQYLGVGYSTLRKMIDDGVIPTVRITAGGHPMIDRNDLDQIIEQGKNQAVAG</sequence>
<evidence type="ECO:0000259" key="1">
    <source>
        <dbReference type="Pfam" id="PF12728"/>
    </source>
</evidence>
<dbReference type="NCBIfam" id="TIGR01764">
    <property type="entry name" value="excise"/>
    <property type="match status" value="1"/>
</dbReference>
<gene>
    <name evidence="2" type="primary">51</name>
    <name evidence="2" type="ORF">SEA_KWEKEL_51</name>
</gene>
<dbReference type="InterPro" id="IPR041657">
    <property type="entry name" value="HTH_17"/>
</dbReference>
<dbReference type="InterPro" id="IPR009061">
    <property type="entry name" value="DNA-bd_dom_put_sf"/>
</dbReference>
<dbReference type="EMBL" id="OR521074">
    <property type="protein sequence ID" value="WNO27353.1"/>
    <property type="molecule type" value="Genomic_DNA"/>
</dbReference>
<dbReference type="SUPFAM" id="SSF46955">
    <property type="entry name" value="Putative DNA-binding domain"/>
    <property type="match status" value="1"/>
</dbReference>
<dbReference type="GO" id="GO:0003677">
    <property type="term" value="F:DNA binding"/>
    <property type="evidence" value="ECO:0007669"/>
    <property type="project" value="InterPro"/>
</dbReference>
<organism evidence="2 3">
    <name type="scientific">Gordonia phage Kwekel</name>
    <dbReference type="NCBI Taxonomy" id="3077820"/>
    <lineage>
        <taxon>Viruses</taxon>
        <taxon>Duplodnaviria</taxon>
        <taxon>Heunggongvirae</taxon>
        <taxon>Uroviricota</taxon>
        <taxon>Caudoviricetes</taxon>
        <taxon>Stackebrandtviridae</taxon>
        <taxon>Schenleyvirinae</taxon>
        <taxon>Dexdertvirus</taxon>
        <taxon>Dexdertvirus kwekel</taxon>
    </lineage>
</organism>
<name>A0AA96KMQ8_9CAUD</name>
<dbReference type="Pfam" id="PF12728">
    <property type="entry name" value="HTH_17"/>
    <property type="match status" value="1"/>
</dbReference>
<reference evidence="2 3" key="1">
    <citation type="submission" date="2023-08" db="EMBL/GenBank/DDBJ databases">
        <authorList>
            <person name="Wingfield L.M."/>
            <person name="White W.R."/>
            <person name="West C.J."/>
            <person name="Wendt R.N."/>
            <person name="Turner G.C."/>
            <person name="Treadway A.R."/>
            <person name="Swint M.R."/>
            <person name="Swindle R.E."/>
            <person name="Steinfeldt B."/>
            <person name="Smith E.H."/>
            <person name="Sexton S.H."/>
            <person name="Sanford B.N."/>
            <person name="Mott M.G."/>
            <person name="Malone J.B."/>
            <person name="Lynch A.J."/>
            <person name="Lawson L.W."/>
            <person name="Kyzer E.F."/>
            <person name="Knight E.S."/>
            <person name="Jeffus L.A."/>
            <person name="Garrison L.D."/>
            <person name="Edds J.T."/>
            <person name="Dumas P.M."/>
            <person name="Dresser A.M."/>
            <person name="Craft C.S."/>
            <person name="Cole C.E."/>
            <person name="Reyna N.S."/>
            <person name="Plymale R.C."/>
            <person name="Russell D.A."/>
            <person name="Jacobs-Sera D."/>
            <person name="Hatfull G.F."/>
        </authorList>
    </citation>
    <scope>NUCLEOTIDE SEQUENCE [LARGE SCALE GENOMIC DNA]</scope>
</reference>
<evidence type="ECO:0000313" key="3">
    <source>
        <dbReference type="Proteomes" id="UP001303045"/>
    </source>
</evidence>
<accession>A0AA96KMQ8</accession>
<dbReference type="Gene3D" id="1.10.1660.10">
    <property type="match status" value="1"/>
</dbReference>
<feature type="domain" description="Helix-turn-helix" evidence="1">
    <location>
        <begin position="17"/>
        <end position="62"/>
    </location>
</feature>
<dbReference type="Proteomes" id="UP001303045">
    <property type="component" value="Segment"/>
</dbReference>
<proteinExistence type="predicted"/>
<keyword evidence="3" id="KW-1185">Reference proteome</keyword>
<protein>
    <submittedName>
        <fullName evidence="2">Helix-turn-helix DNA binding domain protein</fullName>
    </submittedName>
</protein>